<keyword evidence="1" id="KW-0808">Transferase</keyword>
<evidence type="ECO:0000313" key="3">
    <source>
        <dbReference type="EMBL" id="GHC65879.1"/>
    </source>
</evidence>
<evidence type="ECO:0000313" key="4">
    <source>
        <dbReference type="Proteomes" id="UP000646244"/>
    </source>
</evidence>
<dbReference type="Pfam" id="PF13581">
    <property type="entry name" value="HATPase_c_2"/>
    <property type="match status" value="1"/>
</dbReference>
<dbReference type="InterPro" id="IPR036890">
    <property type="entry name" value="HATPase_C_sf"/>
</dbReference>
<sequence length="165" mass="18469">MHSDHDYRVYRDAYAAEACMSHEPELTDDWEYTLQVPSDPMAPCIARRTLRTIFEEHGFLELADTAELLTSELVTNAYRYSDGPASVRVKREGNRVRVAVWDTNPRLPALDRVTLPDAETEAAEQGRGLGLVQWCADSWGGFALRDQPQGLVGKLIWFELGAGTG</sequence>
<keyword evidence="1" id="KW-0418">Kinase</keyword>
<gene>
    <name evidence="3" type="ORF">GCM10010507_49350</name>
</gene>
<comment type="caution">
    <text evidence="3">The sequence shown here is derived from an EMBL/GenBank/DDBJ whole genome shotgun (WGS) entry which is preliminary data.</text>
</comment>
<dbReference type="Proteomes" id="UP000646244">
    <property type="component" value="Unassembled WGS sequence"/>
</dbReference>
<reference evidence="3" key="1">
    <citation type="journal article" date="2014" name="Int. J. Syst. Evol. Microbiol.">
        <title>Complete genome sequence of Corynebacterium casei LMG S-19264T (=DSM 44701T), isolated from a smear-ripened cheese.</title>
        <authorList>
            <consortium name="US DOE Joint Genome Institute (JGI-PGF)"/>
            <person name="Walter F."/>
            <person name="Albersmeier A."/>
            <person name="Kalinowski J."/>
            <person name="Ruckert C."/>
        </authorList>
    </citation>
    <scope>NUCLEOTIDE SEQUENCE</scope>
    <source>
        <strain evidence="3">JCM 4633</strain>
    </source>
</reference>
<protein>
    <submittedName>
        <fullName evidence="3">ATPase</fullName>
    </submittedName>
</protein>
<reference evidence="3" key="2">
    <citation type="submission" date="2020-09" db="EMBL/GenBank/DDBJ databases">
        <authorList>
            <person name="Sun Q."/>
            <person name="Ohkuma M."/>
        </authorList>
    </citation>
    <scope>NUCLEOTIDE SEQUENCE</scope>
    <source>
        <strain evidence="3">JCM 4633</strain>
    </source>
</reference>
<name>A0A918WQW9_STRCJ</name>
<dbReference type="InterPro" id="IPR050267">
    <property type="entry name" value="Anti-sigma-factor_SerPK"/>
</dbReference>
<dbReference type="InterPro" id="IPR003594">
    <property type="entry name" value="HATPase_dom"/>
</dbReference>
<evidence type="ECO:0000259" key="2">
    <source>
        <dbReference type="Pfam" id="PF13581"/>
    </source>
</evidence>
<dbReference type="Gene3D" id="3.30.565.10">
    <property type="entry name" value="Histidine kinase-like ATPase, C-terminal domain"/>
    <property type="match status" value="1"/>
</dbReference>
<dbReference type="CDD" id="cd16936">
    <property type="entry name" value="HATPase_RsbW-like"/>
    <property type="match status" value="1"/>
</dbReference>
<keyword evidence="1" id="KW-0723">Serine/threonine-protein kinase</keyword>
<dbReference type="EMBL" id="BMVB01000021">
    <property type="protein sequence ID" value="GHC65879.1"/>
    <property type="molecule type" value="Genomic_DNA"/>
</dbReference>
<feature type="domain" description="Histidine kinase/HSP90-like ATPase" evidence="2">
    <location>
        <begin position="47"/>
        <end position="138"/>
    </location>
</feature>
<dbReference type="PANTHER" id="PTHR35526:SF3">
    <property type="entry name" value="ANTI-SIGMA-F FACTOR RSBW"/>
    <property type="match status" value="1"/>
</dbReference>
<organism evidence="3 4">
    <name type="scientific">Streptomyces cinnamoneus</name>
    <name type="common">Streptoverticillium cinnamoneum</name>
    <dbReference type="NCBI Taxonomy" id="53446"/>
    <lineage>
        <taxon>Bacteria</taxon>
        <taxon>Bacillati</taxon>
        <taxon>Actinomycetota</taxon>
        <taxon>Actinomycetes</taxon>
        <taxon>Kitasatosporales</taxon>
        <taxon>Streptomycetaceae</taxon>
        <taxon>Streptomyces</taxon>
        <taxon>Streptomyces cinnamoneus group</taxon>
    </lineage>
</organism>
<evidence type="ECO:0000256" key="1">
    <source>
        <dbReference type="ARBA" id="ARBA00022527"/>
    </source>
</evidence>
<accession>A0A918WQW9</accession>
<dbReference type="SUPFAM" id="SSF55874">
    <property type="entry name" value="ATPase domain of HSP90 chaperone/DNA topoisomerase II/histidine kinase"/>
    <property type="match status" value="1"/>
</dbReference>
<proteinExistence type="predicted"/>
<dbReference type="AlphaFoldDB" id="A0A918WQW9"/>
<dbReference type="GO" id="GO:0004674">
    <property type="term" value="F:protein serine/threonine kinase activity"/>
    <property type="evidence" value="ECO:0007669"/>
    <property type="project" value="UniProtKB-KW"/>
</dbReference>
<dbReference type="PANTHER" id="PTHR35526">
    <property type="entry name" value="ANTI-SIGMA-F FACTOR RSBW-RELATED"/>
    <property type="match status" value="1"/>
</dbReference>